<dbReference type="EMBL" id="AP024447">
    <property type="protein sequence ID" value="BCS25396.1"/>
    <property type="molecule type" value="Genomic_DNA"/>
</dbReference>
<organism evidence="2 3">
    <name type="scientific">Aspergillus puulaauensis</name>
    <dbReference type="NCBI Taxonomy" id="1220207"/>
    <lineage>
        <taxon>Eukaryota</taxon>
        <taxon>Fungi</taxon>
        <taxon>Dikarya</taxon>
        <taxon>Ascomycota</taxon>
        <taxon>Pezizomycotina</taxon>
        <taxon>Eurotiomycetes</taxon>
        <taxon>Eurotiomycetidae</taxon>
        <taxon>Eurotiales</taxon>
        <taxon>Aspergillaceae</taxon>
        <taxon>Aspergillus</taxon>
    </lineage>
</organism>
<name>A0A7R7XPL6_9EURO</name>
<dbReference type="SUPFAM" id="SSF56112">
    <property type="entry name" value="Protein kinase-like (PK-like)"/>
    <property type="match status" value="1"/>
</dbReference>
<dbReference type="AlphaFoldDB" id="A0A7R7XPL6"/>
<dbReference type="InterPro" id="IPR002575">
    <property type="entry name" value="Aminoglycoside_PTrfase"/>
</dbReference>
<reference evidence="2" key="1">
    <citation type="submission" date="2021-01" db="EMBL/GenBank/DDBJ databases">
        <authorList>
            <consortium name="Aspergillus puulaauensis MK2 genome sequencing consortium"/>
            <person name="Kazuki M."/>
            <person name="Futagami T."/>
        </authorList>
    </citation>
    <scope>NUCLEOTIDE SEQUENCE</scope>
    <source>
        <strain evidence="2">MK2</strain>
    </source>
</reference>
<evidence type="ECO:0000313" key="3">
    <source>
        <dbReference type="Proteomes" id="UP000654913"/>
    </source>
</evidence>
<dbReference type="GeneID" id="64975401"/>
<dbReference type="RefSeq" id="XP_041557590.1">
    <property type="nucleotide sequence ID" value="XM_041705068.1"/>
</dbReference>
<proteinExistence type="predicted"/>
<evidence type="ECO:0000313" key="2">
    <source>
        <dbReference type="EMBL" id="BCS25396.1"/>
    </source>
</evidence>
<accession>A0A7R7XPL6</accession>
<dbReference type="KEGG" id="apuu:APUU_50107A"/>
<dbReference type="Proteomes" id="UP000654913">
    <property type="component" value="Chromosome 5"/>
</dbReference>
<gene>
    <name evidence="2" type="ORF">APUU_50107A</name>
</gene>
<dbReference type="InterPro" id="IPR051678">
    <property type="entry name" value="AGP_Transferase"/>
</dbReference>
<reference evidence="2" key="2">
    <citation type="submission" date="2021-02" db="EMBL/GenBank/DDBJ databases">
        <title>Aspergillus puulaauensis MK2 genome sequence.</title>
        <authorList>
            <person name="Futagami T."/>
            <person name="Mori K."/>
            <person name="Kadooka C."/>
            <person name="Tanaka T."/>
        </authorList>
    </citation>
    <scope>NUCLEOTIDE SEQUENCE</scope>
    <source>
        <strain evidence="2">MK2</strain>
    </source>
</reference>
<dbReference type="Pfam" id="PF01636">
    <property type="entry name" value="APH"/>
    <property type="match status" value="1"/>
</dbReference>
<dbReference type="PANTHER" id="PTHR21310">
    <property type="entry name" value="AMINOGLYCOSIDE PHOSPHOTRANSFERASE-RELATED-RELATED"/>
    <property type="match status" value="1"/>
</dbReference>
<feature type="domain" description="Aminoglycoside phosphotransferase" evidence="1">
    <location>
        <begin position="104"/>
        <end position="308"/>
    </location>
</feature>
<dbReference type="OrthoDB" id="2906425at2759"/>
<evidence type="ECO:0000259" key="1">
    <source>
        <dbReference type="Pfam" id="PF01636"/>
    </source>
</evidence>
<dbReference type="CDD" id="cd05120">
    <property type="entry name" value="APH_ChoK_like"/>
    <property type="match status" value="1"/>
</dbReference>
<sequence>MTNLDGPVLTPSMLPNAADFDVKDSSFFRKWSQLPSPGDVRKKAESQYLAGVNHDTRRDPKLTPPFVRPPLVVFEDMGLLVKWGSGVSFNEGLTLYAIRLLLKGSVPVPEVYGWRTEGSERYIYMEYIHGQTLEHAWESINPDDRESICTELQSIIKHLRRLKQDPLDTFVGSITRGSLYDRALHTSYMSEAGPFTTVREFHDWFTFLCRMPMPDPYSVPIEPFRYELPDGCGIKFTHGDLHRSNIIISAQKPYRVLAIVDWEQAGWLPEYWEARKALYSVYGSEWAMTYLPLVMELYSNTWEAWDWYTTSMGC</sequence>
<protein>
    <recommendedName>
        <fullName evidence="1">Aminoglycoside phosphotransferase domain-containing protein</fullName>
    </recommendedName>
</protein>
<dbReference type="PANTHER" id="PTHR21310:SF54">
    <property type="entry name" value="AMINOGLYCOSIDE PHOSPHOTRANSFERASE DOMAIN-CONTAINING PROTEIN"/>
    <property type="match status" value="1"/>
</dbReference>
<keyword evidence="3" id="KW-1185">Reference proteome</keyword>
<dbReference type="InterPro" id="IPR011009">
    <property type="entry name" value="Kinase-like_dom_sf"/>
</dbReference>
<dbReference type="Gene3D" id="3.90.1200.10">
    <property type="match status" value="1"/>
</dbReference>